<accession>A0A2R8CEG1</accession>
<dbReference type="Proteomes" id="UP000244898">
    <property type="component" value="Unassembled WGS sequence"/>
</dbReference>
<dbReference type="PROSITE" id="PS51257">
    <property type="entry name" value="PROKAR_LIPOPROTEIN"/>
    <property type="match status" value="1"/>
</dbReference>
<feature type="compositionally biased region" description="Basic and acidic residues" evidence="1">
    <location>
        <begin position="81"/>
        <end position="99"/>
    </location>
</feature>
<sequence length="99" mass="10941">MKLRLAICLLPVLAACTQVPELEDKVSSQLKNAKYPKLVPIDQTLGPPVAPEAEAQKVTDELEARRDSLKQRAAALQKPVVDQDERDRLDETVPRPASD</sequence>
<dbReference type="AlphaFoldDB" id="A0A2R8CEG1"/>
<gene>
    <name evidence="2" type="ORF">TRM7615_04358</name>
</gene>
<feature type="compositionally biased region" description="Basic and acidic residues" evidence="1">
    <location>
        <begin position="54"/>
        <end position="70"/>
    </location>
</feature>
<dbReference type="EMBL" id="ONZG01000013">
    <property type="protein sequence ID" value="SPJ30823.1"/>
    <property type="molecule type" value="Genomic_DNA"/>
</dbReference>
<evidence type="ECO:0000313" key="3">
    <source>
        <dbReference type="Proteomes" id="UP000244898"/>
    </source>
</evidence>
<keyword evidence="3" id="KW-1185">Reference proteome</keyword>
<evidence type="ECO:0008006" key="4">
    <source>
        <dbReference type="Google" id="ProtNLM"/>
    </source>
</evidence>
<proteinExistence type="predicted"/>
<protein>
    <recommendedName>
        <fullName evidence="4">Lipoprotein</fullName>
    </recommendedName>
</protein>
<organism evidence="2 3">
    <name type="scientific">Falsiruegeria mediterranea M17</name>
    <dbReference type="NCBI Taxonomy" id="1200281"/>
    <lineage>
        <taxon>Bacteria</taxon>
        <taxon>Pseudomonadati</taxon>
        <taxon>Pseudomonadota</taxon>
        <taxon>Alphaproteobacteria</taxon>
        <taxon>Rhodobacterales</taxon>
        <taxon>Roseobacteraceae</taxon>
        <taxon>Falsiruegeria</taxon>
    </lineage>
</organism>
<name>A0A2R8CEG1_9RHOB</name>
<reference evidence="3" key="1">
    <citation type="submission" date="2018-03" db="EMBL/GenBank/DDBJ databases">
        <authorList>
            <person name="Rodrigo-Torres L."/>
            <person name="Arahal R. D."/>
            <person name="Lucena T."/>
        </authorList>
    </citation>
    <scope>NUCLEOTIDE SEQUENCE [LARGE SCALE GENOMIC DNA]</scope>
    <source>
        <strain evidence="3">CECT 7615</strain>
    </source>
</reference>
<feature type="region of interest" description="Disordered" evidence="1">
    <location>
        <begin position="40"/>
        <end position="99"/>
    </location>
</feature>
<dbReference type="RefSeq" id="WP_108791659.1">
    <property type="nucleotide sequence ID" value="NZ_ONZG01000013.1"/>
</dbReference>
<evidence type="ECO:0000313" key="2">
    <source>
        <dbReference type="EMBL" id="SPJ30823.1"/>
    </source>
</evidence>
<dbReference type="OrthoDB" id="7872359at2"/>
<evidence type="ECO:0000256" key="1">
    <source>
        <dbReference type="SAM" id="MobiDB-lite"/>
    </source>
</evidence>